<accession>A0A7C6AFE2</accession>
<gene>
    <name evidence="1" type="ORF">ENV70_01505</name>
</gene>
<evidence type="ECO:0008006" key="2">
    <source>
        <dbReference type="Google" id="ProtNLM"/>
    </source>
</evidence>
<evidence type="ECO:0000313" key="1">
    <source>
        <dbReference type="EMBL" id="HHS62279.1"/>
    </source>
</evidence>
<name>A0A7C6AFE2_UNCW3</name>
<dbReference type="AlphaFoldDB" id="A0A7C6AFE2"/>
<dbReference type="EMBL" id="DTHJ01000034">
    <property type="protein sequence ID" value="HHS62279.1"/>
    <property type="molecule type" value="Genomic_DNA"/>
</dbReference>
<comment type="caution">
    <text evidence="1">The sequence shown here is derived from an EMBL/GenBank/DDBJ whole genome shotgun (WGS) entry which is preliminary data.</text>
</comment>
<protein>
    <recommendedName>
        <fullName evidence="2">Type 4a pilus biogenesis protein PilO</fullName>
    </recommendedName>
</protein>
<proteinExistence type="predicted"/>
<reference evidence="1" key="1">
    <citation type="journal article" date="2020" name="mSystems">
        <title>Genome- and Community-Level Interaction Insights into Carbon Utilization and Element Cycling Functions of Hydrothermarchaeota in Hydrothermal Sediment.</title>
        <authorList>
            <person name="Zhou Z."/>
            <person name="Liu Y."/>
            <person name="Xu W."/>
            <person name="Pan J."/>
            <person name="Luo Z.H."/>
            <person name="Li M."/>
        </authorList>
    </citation>
    <scope>NUCLEOTIDE SEQUENCE [LARGE SCALE GENOMIC DNA]</scope>
    <source>
        <strain evidence="1">SpSt-783</strain>
    </source>
</reference>
<sequence>MLSLIGVIIRIVSSYSYNLEYHDQLRALVKQKSILQERQKKIEEQKVILNIKEANLSKILGLLIKSSKNSGALLGTISVGHRMEYRDAMAIPLTITVKGNYNQIARLVNILEREDIRFQLIEISLSTKETKGMGIIGRLKGYFALLE</sequence>
<organism evidence="1">
    <name type="scientific">candidate division WOR-3 bacterium</name>
    <dbReference type="NCBI Taxonomy" id="2052148"/>
    <lineage>
        <taxon>Bacteria</taxon>
        <taxon>Bacteria division WOR-3</taxon>
    </lineage>
</organism>